<dbReference type="KEGG" id="tps:THAPSDRAFT_21020"/>
<dbReference type="HOGENOM" id="CLU_999212_0_0_1"/>
<feature type="compositionally biased region" description="Acidic residues" evidence="1">
    <location>
        <begin position="71"/>
        <end position="85"/>
    </location>
</feature>
<reference evidence="2 3" key="1">
    <citation type="journal article" date="2004" name="Science">
        <title>The genome of the diatom Thalassiosira pseudonana: ecology, evolution, and metabolism.</title>
        <authorList>
            <person name="Armbrust E.V."/>
            <person name="Berges J.A."/>
            <person name="Bowler C."/>
            <person name="Green B.R."/>
            <person name="Martinez D."/>
            <person name="Putnam N.H."/>
            <person name="Zhou S."/>
            <person name="Allen A.E."/>
            <person name="Apt K.E."/>
            <person name="Bechner M."/>
            <person name="Brzezinski M.A."/>
            <person name="Chaal B.K."/>
            <person name="Chiovitti A."/>
            <person name="Davis A.K."/>
            <person name="Demarest M.S."/>
            <person name="Detter J.C."/>
            <person name="Glavina T."/>
            <person name="Goodstein D."/>
            <person name="Hadi M.Z."/>
            <person name="Hellsten U."/>
            <person name="Hildebrand M."/>
            <person name="Jenkins B.D."/>
            <person name="Jurka J."/>
            <person name="Kapitonov V.V."/>
            <person name="Kroger N."/>
            <person name="Lau W.W."/>
            <person name="Lane T.W."/>
            <person name="Larimer F.W."/>
            <person name="Lippmeier J.C."/>
            <person name="Lucas S."/>
            <person name="Medina M."/>
            <person name="Montsant A."/>
            <person name="Obornik M."/>
            <person name="Parker M.S."/>
            <person name="Palenik B."/>
            <person name="Pazour G.J."/>
            <person name="Richardson P.M."/>
            <person name="Rynearson T.A."/>
            <person name="Saito M.A."/>
            <person name="Schwartz D.C."/>
            <person name="Thamatrakoln K."/>
            <person name="Valentin K."/>
            <person name="Vardi A."/>
            <person name="Wilkerson F.P."/>
            <person name="Rokhsar D.S."/>
        </authorList>
    </citation>
    <scope>NUCLEOTIDE SEQUENCE [LARGE SCALE GENOMIC DNA]</scope>
    <source>
        <strain evidence="2 3">CCMP1335</strain>
    </source>
</reference>
<dbReference type="InParanoid" id="B8BS30"/>
<dbReference type="GeneID" id="7449089"/>
<organism evidence="2 3">
    <name type="scientific">Thalassiosira pseudonana</name>
    <name type="common">Marine diatom</name>
    <name type="synonym">Cyclotella nana</name>
    <dbReference type="NCBI Taxonomy" id="35128"/>
    <lineage>
        <taxon>Eukaryota</taxon>
        <taxon>Sar</taxon>
        <taxon>Stramenopiles</taxon>
        <taxon>Ochrophyta</taxon>
        <taxon>Bacillariophyta</taxon>
        <taxon>Coscinodiscophyceae</taxon>
        <taxon>Thalassiosirophycidae</taxon>
        <taxon>Thalassiosirales</taxon>
        <taxon>Thalassiosiraceae</taxon>
        <taxon>Thalassiosira</taxon>
    </lineage>
</organism>
<feature type="compositionally biased region" description="Basic residues" evidence="1">
    <location>
        <begin position="41"/>
        <end position="53"/>
    </location>
</feature>
<name>B8BS30_THAPS</name>
<feature type="region of interest" description="Disordered" evidence="1">
    <location>
        <begin position="32"/>
        <end position="96"/>
    </location>
</feature>
<evidence type="ECO:0000256" key="1">
    <source>
        <dbReference type="SAM" id="MobiDB-lite"/>
    </source>
</evidence>
<dbReference type="PaxDb" id="35128-Thaps21020"/>
<gene>
    <name evidence="2" type="ORF">THAPSDRAFT_21020</name>
</gene>
<dbReference type="Proteomes" id="UP000001449">
    <property type="component" value="Chromosome 1"/>
</dbReference>
<feature type="region of interest" description="Disordered" evidence="1">
    <location>
        <begin position="257"/>
        <end position="279"/>
    </location>
</feature>
<protein>
    <submittedName>
        <fullName evidence="2">Uncharacterized protein</fullName>
    </submittedName>
</protein>
<dbReference type="EMBL" id="CM000638">
    <property type="protein sequence ID" value="EED96650.1"/>
    <property type="molecule type" value="Genomic_DNA"/>
</dbReference>
<evidence type="ECO:0000313" key="3">
    <source>
        <dbReference type="Proteomes" id="UP000001449"/>
    </source>
</evidence>
<evidence type="ECO:0000313" key="2">
    <source>
        <dbReference type="EMBL" id="EED96650.1"/>
    </source>
</evidence>
<keyword evidence="3" id="KW-1185">Reference proteome</keyword>
<proteinExistence type="predicted"/>
<dbReference type="AlphaFoldDB" id="B8BS30"/>
<reference evidence="2 3" key="2">
    <citation type="journal article" date="2008" name="Nature">
        <title>The Phaeodactylum genome reveals the evolutionary history of diatom genomes.</title>
        <authorList>
            <person name="Bowler C."/>
            <person name="Allen A.E."/>
            <person name="Badger J.H."/>
            <person name="Grimwood J."/>
            <person name="Jabbari K."/>
            <person name="Kuo A."/>
            <person name="Maheswari U."/>
            <person name="Martens C."/>
            <person name="Maumus F."/>
            <person name="Otillar R.P."/>
            <person name="Rayko E."/>
            <person name="Salamov A."/>
            <person name="Vandepoele K."/>
            <person name="Beszteri B."/>
            <person name="Gruber A."/>
            <person name="Heijde M."/>
            <person name="Katinka M."/>
            <person name="Mock T."/>
            <person name="Valentin K."/>
            <person name="Verret F."/>
            <person name="Berges J.A."/>
            <person name="Brownlee C."/>
            <person name="Cadoret J.P."/>
            <person name="Chiovitti A."/>
            <person name="Choi C.J."/>
            <person name="Coesel S."/>
            <person name="De Martino A."/>
            <person name="Detter J.C."/>
            <person name="Durkin C."/>
            <person name="Falciatore A."/>
            <person name="Fournet J."/>
            <person name="Haruta M."/>
            <person name="Huysman M.J."/>
            <person name="Jenkins B.D."/>
            <person name="Jiroutova K."/>
            <person name="Jorgensen R.E."/>
            <person name="Joubert Y."/>
            <person name="Kaplan A."/>
            <person name="Kroger N."/>
            <person name="Kroth P.G."/>
            <person name="La Roche J."/>
            <person name="Lindquist E."/>
            <person name="Lommer M."/>
            <person name="Martin-Jezequel V."/>
            <person name="Lopez P.J."/>
            <person name="Lucas S."/>
            <person name="Mangogna M."/>
            <person name="McGinnis K."/>
            <person name="Medlin L.K."/>
            <person name="Montsant A."/>
            <person name="Oudot-Le Secq M.P."/>
            <person name="Napoli C."/>
            <person name="Obornik M."/>
            <person name="Parker M.S."/>
            <person name="Petit J.L."/>
            <person name="Porcel B.M."/>
            <person name="Poulsen N."/>
            <person name="Robison M."/>
            <person name="Rychlewski L."/>
            <person name="Rynearson T.A."/>
            <person name="Schmutz J."/>
            <person name="Shapiro H."/>
            <person name="Siaut M."/>
            <person name="Stanley M."/>
            <person name="Sussman M.R."/>
            <person name="Taylor A.R."/>
            <person name="Vardi A."/>
            <person name="von Dassow P."/>
            <person name="Vyverman W."/>
            <person name="Willis A."/>
            <person name="Wyrwicz L.S."/>
            <person name="Rokhsar D.S."/>
            <person name="Weissenbach J."/>
            <person name="Armbrust E.V."/>
            <person name="Green B.R."/>
            <person name="Van de Peer Y."/>
            <person name="Grigoriev I.V."/>
        </authorList>
    </citation>
    <scope>NUCLEOTIDE SEQUENCE [LARGE SCALE GENOMIC DNA]</scope>
    <source>
        <strain evidence="2 3">CCMP1335</strain>
    </source>
</reference>
<dbReference type="RefSeq" id="XP_002287009.1">
    <property type="nucleotide sequence ID" value="XM_002286973.1"/>
</dbReference>
<sequence length="279" mass="30156">MVDEETKQYCQGLADLELKRYHRDLEAYIERYGEEAAKSRRGDKKHKKKRRTKAMGAKKSAEVELGVGEEYANEGAEEEDVAVDEGSDRKNGEPSGLSLCSNTSVAYATGLGQQNHGALGFPFAANSGLALTGLDRQFQQALLAAARGTTLPLAGGFEQQPQGYVTNNESVRQQQSFLIGSTGIVNNSQLQHQLNQAQMQQALIAANSGVTNQLGFQQQLQQAQLQAYAMLLQQKQLRQEQNAVAINFQGRGAVAAPSASAQASDTLARGPGEFGRWPA</sequence>
<accession>B8BS30</accession>